<comment type="function">
    <text evidence="1 6">Probable ATPase of unknown function. Its presence in a non-photosynthetic plant (Epifagus virginiana) and experiments in tobacco indicate that it has an essential function which is probably not related to photosynthesis.</text>
</comment>
<dbReference type="GO" id="GO:0016887">
    <property type="term" value="F:ATP hydrolysis activity"/>
    <property type="evidence" value="ECO:0007669"/>
    <property type="project" value="InterPro"/>
</dbReference>
<dbReference type="CDD" id="cd19505">
    <property type="entry name" value="RecA-like_Ycf2"/>
    <property type="match status" value="1"/>
</dbReference>
<feature type="binding site" evidence="6">
    <location>
        <begin position="1502"/>
        <end position="1509"/>
    </location>
    <ligand>
        <name>ATP</name>
        <dbReference type="ChEBI" id="CHEBI:30616"/>
    </ligand>
</feature>
<evidence type="ECO:0000259" key="9">
    <source>
        <dbReference type="Pfam" id="PF05695"/>
    </source>
</evidence>
<evidence type="ECO:0000259" key="8">
    <source>
        <dbReference type="Pfam" id="PF00004"/>
    </source>
</evidence>
<dbReference type="InterPro" id="IPR027417">
    <property type="entry name" value="P-loop_NTPase"/>
</dbReference>
<comment type="similarity">
    <text evidence="2 6">Belongs to the Ycf2 family.</text>
</comment>
<feature type="domain" description="Ycf2 N-terminal" evidence="9">
    <location>
        <begin position="508"/>
        <end position="761"/>
    </location>
</feature>
<keyword evidence="7" id="KW-0472">Membrane</keyword>
<evidence type="ECO:0000256" key="5">
    <source>
        <dbReference type="ARBA" id="ARBA00022840"/>
    </source>
</evidence>
<dbReference type="RefSeq" id="YP_005089456.1">
    <property type="nucleotide sequence ID" value="NC_016728.1"/>
</dbReference>
<feature type="transmembrane region" description="Helical" evidence="7">
    <location>
        <begin position="76"/>
        <end position="94"/>
    </location>
</feature>
<name>H2BM06_9CARY</name>
<feature type="domain" description="Ycf2 N-terminal" evidence="9">
    <location>
        <begin position="763"/>
        <end position="1349"/>
    </location>
</feature>
<gene>
    <name evidence="6 10" type="primary">ycf2</name>
</gene>
<evidence type="ECO:0000256" key="4">
    <source>
        <dbReference type="ARBA" id="ARBA00022741"/>
    </source>
</evidence>
<accession>H2BM06</accession>
<dbReference type="PANTHER" id="PTHR33078:SF100">
    <property type="entry name" value="PROTEIN YCF2"/>
    <property type="match status" value="1"/>
</dbReference>
<evidence type="ECO:0000256" key="2">
    <source>
        <dbReference type="ARBA" id="ARBA00009361"/>
    </source>
</evidence>
<dbReference type="InterPro" id="IPR008543">
    <property type="entry name" value="Uncharacterised_Ycf2"/>
</dbReference>
<dbReference type="PANTHER" id="PTHR33078">
    <property type="entry name" value="PROTEIN YCF2-RELATED"/>
    <property type="match status" value="1"/>
</dbReference>
<dbReference type="Pfam" id="PF05695">
    <property type="entry name" value="Ycf2"/>
    <property type="match status" value="3"/>
</dbReference>
<organism evidence="10">
    <name type="scientific">Silene noctiflora</name>
    <name type="common">night-flowering catchfly</name>
    <dbReference type="NCBI Taxonomy" id="39899"/>
    <lineage>
        <taxon>Eukaryota</taxon>
        <taxon>Viridiplantae</taxon>
        <taxon>Streptophyta</taxon>
        <taxon>Embryophyta</taxon>
        <taxon>Tracheophyta</taxon>
        <taxon>Spermatophyta</taxon>
        <taxon>Magnoliopsida</taxon>
        <taxon>eudicotyledons</taxon>
        <taxon>Gunneridae</taxon>
        <taxon>Pentapetalae</taxon>
        <taxon>Caryophyllales</taxon>
        <taxon>Caryophyllaceae</taxon>
        <taxon>Sileneae</taxon>
        <taxon>Silene</taxon>
        <taxon>Silene subgen. Behenantha</taxon>
        <taxon>Silene sect. Elisanthe</taxon>
    </lineage>
</organism>
<feature type="transmembrane region" description="Helical" evidence="7">
    <location>
        <begin position="774"/>
        <end position="796"/>
    </location>
</feature>
<reference evidence="10" key="1">
    <citation type="journal article" date="2012" name="Genome Biol. Evol.">
        <title>Recent acceleration of plastid sequence and structural evolution coincides with extreme mitochondrial divergence in the angiosperm genus Silene.</title>
        <authorList>
            <person name="Sloan D.B."/>
            <person name="Alverson A.J."/>
            <person name="Wu M."/>
            <person name="Palmer J.D."/>
            <person name="Taylor D.R."/>
        </authorList>
    </citation>
    <scope>NUCLEOTIDE SEQUENCE</scope>
    <source>
        <strain evidence="10">OSR</strain>
    </source>
</reference>
<evidence type="ECO:0000256" key="6">
    <source>
        <dbReference type="HAMAP-Rule" id="MF_01330"/>
    </source>
</evidence>
<evidence type="ECO:0000256" key="1">
    <source>
        <dbReference type="ARBA" id="ARBA00002329"/>
    </source>
</evidence>
<proteinExistence type="inferred from homology"/>
<dbReference type="GO" id="GO:0005524">
    <property type="term" value="F:ATP binding"/>
    <property type="evidence" value="ECO:0007669"/>
    <property type="project" value="UniProtKB-KW"/>
</dbReference>
<dbReference type="GeneID" id="11540860"/>
<dbReference type="RefSeq" id="YP_005089475.1">
    <property type="nucleotide sequence ID" value="NC_016728.1"/>
</dbReference>
<dbReference type="GO" id="GO:0009570">
    <property type="term" value="C:chloroplast stroma"/>
    <property type="evidence" value="ECO:0007669"/>
    <property type="project" value="UniProtKB-SubCell"/>
</dbReference>
<evidence type="ECO:0000256" key="7">
    <source>
        <dbReference type="SAM" id="Phobius"/>
    </source>
</evidence>
<comment type="subcellular location">
    <subcellularLocation>
        <location evidence="6">Plastid</location>
        <location evidence="6">Chloroplast stroma</location>
    </subcellularLocation>
</comment>
<keyword evidence="3 10" id="KW-0934">Plastid</keyword>
<geneLocation type="chloroplast" evidence="10"/>
<feature type="domain" description="Ycf2 N-terminal" evidence="9">
    <location>
        <begin position="11"/>
        <end position="419"/>
    </location>
</feature>
<keyword evidence="7" id="KW-0812">Transmembrane</keyword>
<dbReference type="Gene3D" id="3.40.50.300">
    <property type="entry name" value="P-loop containing nucleotide triphosphate hydrolases"/>
    <property type="match status" value="1"/>
</dbReference>
<keyword evidence="10" id="KW-0150">Chloroplast</keyword>
<keyword evidence="4 6" id="KW-0547">Nucleotide-binding</keyword>
<dbReference type="InterPro" id="IPR056777">
    <property type="entry name" value="Ycf2_N"/>
</dbReference>
<dbReference type="EMBL" id="JF715056">
    <property type="protein sequence ID" value="AEC04226.1"/>
    <property type="molecule type" value="Genomic_DNA"/>
</dbReference>
<dbReference type="EMBL" id="JF715056">
    <property type="protein sequence ID" value="AEC04207.1"/>
    <property type="molecule type" value="Genomic_DNA"/>
</dbReference>
<feature type="domain" description="ATPase AAA-type core" evidence="8">
    <location>
        <begin position="1498"/>
        <end position="1690"/>
    </location>
</feature>
<protein>
    <recommendedName>
        <fullName evidence="6">Protein Ycf2</fullName>
    </recommendedName>
</protein>
<keyword evidence="7" id="KW-1133">Transmembrane helix</keyword>
<dbReference type="HAMAP" id="MF_01330">
    <property type="entry name" value="Ycf2"/>
    <property type="match status" value="1"/>
</dbReference>
<evidence type="ECO:0000313" key="10">
    <source>
        <dbReference type="EMBL" id="AEC04207.1"/>
    </source>
</evidence>
<sequence>MDKKNDLWINEFKFWLFELREILNFHSFSDSWTKLSSVGSFIQIFFHQERFLKLFDPRIWSILSLPNSRGSKNNNYLMIKGVILFVVVFFLYRINNRNMVERKNLYLIGLLPIPMNSIGPRNDTLEKPFWSSNINRLIVSLLCLPKGKNISASCFLDPKESTSTWFLPITNKCIVPESKRGSQWWRNWIGKKRDSSCKISNETVAGIEISFKEKDIKYLEFLFVYYMDDPTLRRRRNIINLNSGQLFEILVKHWICYLMPAFREKRPIEVEGFLKQQGAGSTIQSNDIEHISRLFSRNKWAFSLQNCAQFHMWQFHQDLVVSWGTNSYESDLDLLRKDRLFRNVWSNIQYDSTRSSFVQVTDSSQLKGSSDQSRDRWDSISNADSEYHTLSNMNKIEIQQLKERSILRDPSFLKTEEIEELLENPNSTRSSRSFFSGRYSELHLGSNPTEKPTRDQKLLKKHLVVSFAPSRRSEKKEMMNLFKIIPYLQKSVSIHPISPDPGCDMVPHDFESEERFQEIADLFTLSITKPDLVYHKGFAFSIDSCGLDQKQFLTEVFNSRDESKKMILPPIFYEENAFGNSLEDRKQKRVVFVSNNKMEAVNKNQYILIRNLIQIQYSTYGYIRNVLNRFFLMNRSDRSFEYGIKRDQIGNDTLNHRTIRKYTINQHLSNLKKSQKKRFDPLIFLSRTERFMNQDPDAYRYKWFNGSKNFQEHLVSEQRSRFQVVFDRLRINKYSIDWSEVIDKKDLPKSLSDFLSKSLSFFLSKSPRFFLSKLILFLSKLILFLSKAFPFFFVSFGNIPIDRSEIHISELKGPNDQLYNPLLESIGLQIVHLKKLKAFLLNDHDTFQKSKLLINGRPIDTRKNHRNGNTDSYFSMISHDQNNWLNPVKPFHRSSLISAFYKANRLRFLNNPYHFCCNKKFPFYIKKARINNYDFTYRQFLNILFIRNKIFALCVGKKKHAFLERDTISRIESQVSNIFIPNDLTIRSDLFVRRTIDSIIDISGTPLTEGQRVHFERTFYQPLSDMNLSDSERKNLHQYLNLNSNMGLIYTPWSDKSLPLPSEKRKKKKRKTRSLWLKKYVLKRSRTFKRDRALSTWNLFKTYMPWFFTSIGYKYLSQNCLFFNAFLDLFVNTVSDLLPILSSIGSIFHDIKQGPYISWLILQNKLPQWNLISEISNKCLQNLLLSEERIHRNNELIWTHLGSPNVQEFFYLILFLLLVAGYLVYTHLIFVFRASSELQTEFEEVKSLMTPSYIIELQKLLARYPTWEYRYPISEWNFVWLKNFFLVALEQLVDSLEEIRGSLSGVKSRRSNKKKKDFYSNLIDLISIIPNPINRITFSRNTRYLSHTSKEIYSVIRKRVKGDWVEDKIESWLGSIEGLDELDRVLLVKLSTLTTEKKRIDQILLSLTHSDCLFKNDSSYQMIEQPGAMYLRHLVDIHKKSLMNYEFNTSCLAERRVFLAHYQTITYSQTSCGANRFHFPSHGKPFSLRLALSLSRGILVIGSIGTGRSYLVKYLAANSYVPFITLYLDKFFNNMFKSFFLEDEDEDGEDEDEIFDSFWDDDESDAIDEFGLGVSDYIDLDDSYDIDDDLDTARELLTEEEYLLPTQFYITLQFELAKAMSPCIMWIPNIHDLAVKESNYLSLGLLVNYLSRDCERWPTSNILVIASTHIPQKVDPALIAPNKINTCIKIRRLLIPQQRKHLFTLSYTRGFHLEKKMFRTNGFESITMGSNVRDLAALNNEVLSIGIVQKKSIIDTNTIRFALHRQTWDLRAHVRSIQDHGILFYQIGRAVAQHVLLSNCPIDPISIYMKKKLCNERYSSLYKWYLEIGTSMKKLTILLYLLSCSAGSVAQDLWSLPGPDGKKEIASYRLLQTDYDLVHGLLKIEGALVGSSWTEKYCSQFDNDNDRVTFCLRPEPRNPVDMMRNGFCSILDQNKSEFAKGGEGALDPQQLREDLFNPIVWAPRLWSPWSFLERPNELGVPYWAQRVKRLIYDEEGELKEIYDEEDELQENDNDSRSCKEQSFFRISQYMWDPGDPLFVLSKDQSVFSHREFFTDEEMAKWLVTIPKPPGDLGKYWFRENIQESFASLTKRQRSLRTNSSLSNGSFRSNTLSESYQYLSNLFLSNETLLDQMTKTLLRKRWLFPDDMKIGFM</sequence>
<dbReference type="InterPro" id="IPR003959">
    <property type="entry name" value="ATPase_AAA_core"/>
</dbReference>
<feature type="transmembrane region" description="Helical" evidence="7">
    <location>
        <begin position="1209"/>
        <end position="1232"/>
    </location>
</feature>
<dbReference type="SUPFAM" id="SSF52540">
    <property type="entry name" value="P-loop containing nucleoside triphosphate hydrolases"/>
    <property type="match status" value="1"/>
</dbReference>
<dbReference type="GeneID" id="11540902"/>
<keyword evidence="5 6" id="KW-0067">ATP-binding</keyword>
<dbReference type="Pfam" id="PF00004">
    <property type="entry name" value="AAA"/>
    <property type="match status" value="1"/>
</dbReference>
<evidence type="ECO:0000256" key="3">
    <source>
        <dbReference type="ARBA" id="ARBA00022640"/>
    </source>
</evidence>